<evidence type="ECO:0000256" key="9">
    <source>
        <dbReference type="ARBA" id="ARBA00022753"/>
    </source>
</evidence>
<dbReference type="SUPFAM" id="SSF47576">
    <property type="entry name" value="Calponin-homology domain, CH-domain"/>
    <property type="match status" value="1"/>
</dbReference>
<keyword evidence="8 16" id="KW-0479">Metal-binding</keyword>
<evidence type="ECO:0000256" key="16">
    <source>
        <dbReference type="PROSITE-ProRule" id="PRU00125"/>
    </source>
</evidence>
<keyword evidence="23" id="KW-1185">Reference proteome</keyword>
<evidence type="ECO:0000256" key="3">
    <source>
        <dbReference type="ARBA" id="ARBA00004245"/>
    </source>
</evidence>
<evidence type="ECO:0000313" key="23">
    <source>
        <dbReference type="Proteomes" id="UP000829720"/>
    </source>
</evidence>
<dbReference type="FunFam" id="1.10.418.10:FF:000055">
    <property type="entry name" value="MICAL-like protein 2"/>
    <property type="match status" value="1"/>
</dbReference>
<evidence type="ECO:0000259" key="19">
    <source>
        <dbReference type="PROSITE" id="PS50021"/>
    </source>
</evidence>
<evidence type="ECO:0000256" key="12">
    <source>
        <dbReference type="ARBA" id="ARBA00023054"/>
    </source>
</evidence>
<keyword evidence="7" id="KW-0597">Phosphoprotein</keyword>
<dbReference type="CDD" id="cd09444">
    <property type="entry name" value="LIM_Mical_like_1"/>
    <property type="match status" value="1"/>
</dbReference>
<dbReference type="Proteomes" id="UP000829720">
    <property type="component" value="Unassembled WGS sequence"/>
</dbReference>
<dbReference type="GO" id="GO:0042995">
    <property type="term" value="C:cell projection"/>
    <property type="evidence" value="ECO:0007669"/>
    <property type="project" value="UniProtKB-SubCell"/>
</dbReference>
<evidence type="ECO:0000256" key="8">
    <source>
        <dbReference type="ARBA" id="ARBA00022723"/>
    </source>
</evidence>
<evidence type="ECO:0000256" key="10">
    <source>
        <dbReference type="ARBA" id="ARBA00022833"/>
    </source>
</evidence>
<keyword evidence="10 16" id="KW-0862">Zinc</keyword>
<feature type="compositionally biased region" description="Basic and acidic residues" evidence="18">
    <location>
        <begin position="413"/>
        <end position="432"/>
    </location>
</feature>
<evidence type="ECO:0000259" key="21">
    <source>
        <dbReference type="PROSITE" id="PS51848"/>
    </source>
</evidence>
<dbReference type="AlphaFoldDB" id="A0A8T3CQ36"/>
<evidence type="ECO:0000256" key="4">
    <source>
        <dbReference type="ARBA" id="ARBA00004316"/>
    </source>
</evidence>
<evidence type="ECO:0000256" key="2">
    <source>
        <dbReference type="ARBA" id="ARBA00004202"/>
    </source>
</evidence>
<dbReference type="PANTHER" id="PTHR23167:SF87">
    <property type="entry name" value="MICAL-LIKE PROTEIN 2"/>
    <property type="match status" value="1"/>
</dbReference>
<name>A0A8T3CQ36_9TELE</name>
<feature type="domain" description="LIM zinc-binding" evidence="20">
    <location>
        <begin position="194"/>
        <end position="256"/>
    </location>
</feature>
<proteinExistence type="predicted"/>
<protein>
    <recommendedName>
        <fullName evidence="24">MICAL-like protein 2</fullName>
    </recommendedName>
</protein>
<dbReference type="InterPro" id="IPR022735">
    <property type="entry name" value="bMERB_dom"/>
</dbReference>
<feature type="region of interest" description="Disordered" evidence="18">
    <location>
        <begin position="395"/>
        <end position="441"/>
    </location>
</feature>
<feature type="coiled-coil region" evidence="17">
    <location>
        <begin position="569"/>
        <end position="603"/>
    </location>
</feature>
<dbReference type="Gene3D" id="1.10.418.10">
    <property type="entry name" value="Calponin-like domain"/>
    <property type="match status" value="1"/>
</dbReference>
<dbReference type="Pfam" id="PF12130">
    <property type="entry name" value="bMERB_dom"/>
    <property type="match status" value="1"/>
</dbReference>
<evidence type="ECO:0000256" key="7">
    <source>
        <dbReference type="ARBA" id="ARBA00022553"/>
    </source>
</evidence>
<keyword evidence="9" id="KW-0967">Endosome</keyword>
<dbReference type="SMART" id="SM00132">
    <property type="entry name" value="LIM"/>
    <property type="match status" value="1"/>
</dbReference>
<dbReference type="GO" id="GO:0055037">
    <property type="term" value="C:recycling endosome"/>
    <property type="evidence" value="ECO:0007669"/>
    <property type="project" value="UniProtKB-SubCell"/>
</dbReference>
<dbReference type="SMART" id="SM01203">
    <property type="entry name" value="DUF3585"/>
    <property type="match status" value="1"/>
</dbReference>
<keyword evidence="12 17" id="KW-0175">Coiled coil</keyword>
<sequence>MAAIKALEQWCKNQCDGYRNVAITNMTTSFRDGLAFCALIHKHRPDLINYESLAKENVYENNNLAFRVAEDCLGIPALLDAEDMVALRVPDRLSILTYVSQFYNYFNGRAPCGGVGGVKRPAEGSKEEPSGKKNLPVTAKPLLRKPVVENRPPLTDVIASNSKRPPKLPPTANQLVSRKDVLVESSNKTGTLSSTCAVCKHHVHLVQRHLVDGRLYHRSCFKCTECCNTLRPGAYKSGLKPGTFVCTTHHTPQSDCKTTSLATKSAPEIKNAPSVHLPSVLPAPVTKTTPATRPISILSAPIRVDVKPLNPPPESTPWTASAQKTQAARQRFFLSGPATTEAAPAGRWAPATPESRGPSRGDLDKGMLQQSLSKTSQNLAEGNCNNNNICTRSGLRGSDSWAESQVPPPDVSRTTKDTTGPEKAKIIPDKPPTHLGTIPANNKEGLWRRSTHKESLSTVSSRIKDVEKLEAPSDWRAMLRPVPTGQALNSEDSASKLPQNVVTTQTMSTITAGVPCCPPAVSSTNTNTPSRLHNRCGSLDLTNVMGPSSMNASVSDSSLFKGRSFYIPVEEIRIELAEIEECLNDLEKQGVETEKRLRECEAEGEDDVMDTLMVDWFNLIQTKQAYIRRESELVYIAKTQDLEEQQPGVEGELRRLLDKPEHLKSTADRQREHELMEKLMEIVRDRNAIVVVLDEDRLREEEEDQQLQKMMQELGKKKGKSKKKSPIKKLFRRIRKKDGVKN</sequence>
<feature type="region of interest" description="Disordered" evidence="18">
    <location>
        <begin position="338"/>
        <end position="366"/>
    </location>
</feature>
<evidence type="ECO:0000256" key="13">
    <source>
        <dbReference type="ARBA" id="ARBA00023136"/>
    </source>
</evidence>
<dbReference type="SMART" id="SM00033">
    <property type="entry name" value="CH"/>
    <property type="match status" value="1"/>
</dbReference>
<dbReference type="InterPro" id="IPR001781">
    <property type="entry name" value="Znf_LIM"/>
</dbReference>
<keyword evidence="13" id="KW-0472">Membrane</keyword>
<keyword evidence="11 16" id="KW-0440">LIM domain</keyword>
<evidence type="ECO:0008006" key="24">
    <source>
        <dbReference type="Google" id="ProtNLM"/>
    </source>
</evidence>
<dbReference type="PROSITE" id="PS51848">
    <property type="entry name" value="BMERB"/>
    <property type="match status" value="1"/>
</dbReference>
<dbReference type="InterPro" id="IPR050540">
    <property type="entry name" value="F-actin_Monoox_Mical"/>
</dbReference>
<dbReference type="EMBL" id="JAERUA010000022">
    <property type="protein sequence ID" value="KAI1884648.1"/>
    <property type="molecule type" value="Genomic_DNA"/>
</dbReference>
<dbReference type="GO" id="GO:0046872">
    <property type="term" value="F:metal ion binding"/>
    <property type="evidence" value="ECO:0007669"/>
    <property type="project" value="UniProtKB-KW"/>
</dbReference>
<evidence type="ECO:0000256" key="15">
    <source>
        <dbReference type="ARBA" id="ARBA00023273"/>
    </source>
</evidence>
<dbReference type="CDD" id="cd21253">
    <property type="entry name" value="CH_MICALL2"/>
    <property type="match status" value="1"/>
</dbReference>
<evidence type="ECO:0000256" key="14">
    <source>
        <dbReference type="ARBA" id="ARBA00023212"/>
    </source>
</evidence>
<dbReference type="SUPFAM" id="SSF57716">
    <property type="entry name" value="Glucocorticoid receptor-like (DNA-binding domain)"/>
    <property type="match status" value="1"/>
</dbReference>
<accession>A0A8T3CQ36</accession>
<evidence type="ECO:0000256" key="11">
    <source>
        <dbReference type="ARBA" id="ARBA00023038"/>
    </source>
</evidence>
<keyword evidence="14" id="KW-0206">Cytoskeleton</keyword>
<evidence type="ECO:0000259" key="20">
    <source>
        <dbReference type="PROSITE" id="PS50023"/>
    </source>
</evidence>
<dbReference type="PROSITE" id="PS00478">
    <property type="entry name" value="LIM_DOMAIN_1"/>
    <property type="match status" value="1"/>
</dbReference>
<feature type="domain" description="BMERB" evidence="21">
    <location>
        <begin position="555"/>
        <end position="709"/>
    </location>
</feature>
<evidence type="ECO:0000313" key="22">
    <source>
        <dbReference type="EMBL" id="KAI1884648.1"/>
    </source>
</evidence>
<dbReference type="Pfam" id="PF00412">
    <property type="entry name" value="LIM"/>
    <property type="match status" value="1"/>
</dbReference>
<reference evidence="22" key="1">
    <citation type="submission" date="2021-01" db="EMBL/GenBank/DDBJ databases">
        <authorList>
            <person name="Zahm M."/>
            <person name="Roques C."/>
            <person name="Cabau C."/>
            <person name="Klopp C."/>
            <person name="Donnadieu C."/>
            <person name="Jouanno E."/>
            <person name="Lampietro C."/>
            <person name="Louis A."/>
            <person name="Herpin A."/>
            <person name="Echchiki A."/>
            <person name="Berthelot C."/>
            <person name="Parey E."/>
            <person name="Roest-Crollius H."/>
            <person name="Braasch I."/>
            <person name="Postlethwait J."/>
            <person name="Bobe J."/>
            <person name="Montfort J."/>
            <person name="Bouchez O."/>
            <person name="Begum T."/>
            <person name="Mejri S."/>
            <person name="Adams A."/>
            <person name="Chen W.-J."/>
            <person name="Guiguen Y."/>
        </authorList>
    </citation>
    <scope>NUCLEOTIDE SEQUENCE</scope>
    <source>
        <tissue evidence="22">Blood</tissue>
    </source>
</reference>
<keyword evidence="5" id="KW-1003">Cell membrane</keyword>
<dbReference type="OrthoDB" id="18853at2759"/>
<organism evidence="22 23">
    <name type="scientific">Albula goreensis</name>
    <dbReference type="NCBI Taxonomy" id="1534307"/>
    <lineage>
        <taxon>Eukaryota</taxon>
        <taxon>Metazoa</taxon>
        <taxon>Chordata</taxon>
        <taxon>Craniata</taxon>
        <taxon>Vertebrata</taxon>
        <taxon>Euteleostomi</taxon>
        <taxon>Actinopterygii</taxon>
        <taxon>Neopterygii</taxon>
        <taxon>Teleostei</taxon>
        <taxon>Albuliformes</taxon>
        <taxon>Albulidae</taxon>
        <taxon>Albula</taxon>
    </lineage>
</organism>
<dbReference type="InterPro" id="IPR036872">
    <property type="entry name" value="CH_dom_sf"/>
</dbReference>
<dbReference type="Gene3D" id="2.10.110.10">
    <property type="entry name" value="Cysteine Rich Protein"/>
    <property type="match status" value="1"/>
</dbReference>
<evidence type="ECO:0000256" key="17">
    <source>
        <dbReference type="SAM" id="Coils"/>
    </source>
</evidence>
<comment type="subcellular location">
    <subcellularLocation>
        <location evidence="2">Cell membrane</location>
        <topology evidence="2">Peripheral membrane protein</topology>
    </subcellularLocation>
    <subcellularLocation>
        <location evidence="4">Cell projection</location>
    </subcellularLocation>
    <subcellularLocation>
        <location evidence="3">Cytoplasm</location>
        <location evidence="3">Cytoskeleton</location>
    </subcellularLocation>
    <subcellularLocation>
        <location evidence="1">Recycling endosome</location>
    </subcellularLocation>
</comment>
<dbReference type="GO" id="GO:0005856">
    <property type="term" value="C:cytoskeleton"/>
    <property type="evidence" value="ECO:0007669"/>
    <property type="project" value="UniProtKB-SubCell"/>
</dbReference>
<evidence type="ECO:0000256" key="1">
    <source>
        <dbReference type="ARBA" id="ARBA00004172"/>
    </source>
</evidence>
<feature type="region of interest" description="Disordered" evidence="18">
    <location>
        <begin position="701"/>
        <end position="742"/>
    </location>
</feature>
<dbReference type="Pfam" id="PF00307">
    <property type="entry name" value="CH"/>
    <property type="match status" value="1"/>
</dbReference>
<dbReference type="GO" id="GO:0005886">
    <property type="term" value="C:plasma membrane"/>
    <property type="evidence" value="ECO:0007669"/>
    <property type="project" value="UniProtKB-SubCell"/>
</dbReference>
<gene>
    <name evidence="22" type="ORF">AGOR_G00228580</name>
</gene>
<dbReference type="PANTHER" id="PTHR23167">
    <property type="entry name" value="CALPONIN HOMOLOGY DOMAIN-CONTAINING PROTEIN DDB_G0272472-RELATED"/>
    <property type="match status" value="1"/>
</dbReference>
<feature type="compositionally biased region" description="Basic residues" evidence="18">
    <location>
        <begin position="717"/>
        <end position="736"/>
    </location>
</feature>
<dbReference type="PROSITE" id="PS50021">
    <property type="entry name" value="CH"/>
    <property type="match status" value="1"/>
</dbReference>
<evidence type="ECO:0000256" key="18">
    <source>
        <dbReference type="SAM" id="MobiDB-lite"/>
    </source>
</evidence>
<keyword evidence="15" id="KW-0966">Cell projection</keyword>
<keyword evidence="6" id="KW-0963">Cytoplasm</keyword>
<evidence type="ECO:0000256" key="6">
    <source>
        <dbReference type="ARBA" id="ARBA00022490"/>
    </source>
</evidence>
<dbReference type="PROSITE" id="PS50023">
    <property type="entry name" value="LIM_DOMAIN_2"/>
    <property type="match status" value="1"/>
</dbReference>
<dbReference type="InterPro" id="IPR001715">
    <property type="entry name" value="CH_dom"/>
</dbReference>
<comment type="caution">
    <text evidence="22">The sequence shown here is derived from an EMBL/GenBank/DDBJ whole genome shotgun (WGS) entry which is preliminary data.</text>
</comment>
<feature type="domain" description="Calponin-homology (CH)" evidence="19">
    <location>
        <begin position="1"/>
        <end position="107"/>
    </location>
</feature>
<evidence type="ECO:0000256" key="5">
    <source>
        <dbReference type="ARBA" id="ARBA00022475"/>
    </source>
</evidence>